<evidence type="ECO:0000256" key="3">
    <source>
        <dbReference type="ARBA" id="ARBA00022989"/>
    </source>
</evidence>
<dbReference type="EMBL" id="JADJMS010000006">
    <property type="protein sequence ID" value="MBK7414146.1"/>
    <property type="molecule type" value="Genomic_DNA"/>
</dbReference>
<keyword evidence="5" id="KW-1003">Cell membrane</keyword>
<feature type="region of interest" description="Disordered" evidence="6">
    <location>
        <begin position="247"/>
        <end position="268"/>
    </location>
</feature>
<dbReference type="Proteomes" id="UP000739411">
    <property type="component" value="Unassembled WGS sequence"/>
</dbReference>
<evidence type="ECO:0000256" key="6">
    <source>
        <dbReference type="SAM" id="MobiDB-lite"/>
    </source>
</evidence>
<feature type="transmembrane region" description="Helical" evidence="5">
    <location>
        <begin position="25"/>
        <end position="46"/>
    </location>
</feature>
<feature type="transmembrane region" description="Helical" evidence="5">
    <location>
        <begin position="117"/>
        <end position="144"/>
    </location>
</feature>
<feature type="transmembrane region" description="Helical" evidence="5">
    <location>
        <begin position="164"/>
        <end position="187"/>
    </location>
</feature>
<keyword evidence="5" id="KW-0813">Transport</keyword>
<dbReference type="GO" id="GO:0065002">
    <property type="term" value="P:intracellular protein transmembrane transport"/>
    <property type="evidence" value="ECO:0007669"/>
    <property type="project" value="TreeGrafter"/>
</dbReference>
<feature type="transmembrane region" description="Helical" evidence="5">
    <location>
        <begin position="199"/>
        <end position="217"/>
    </location>
</feature>
<sequence length="284" mass="31180">MSDSQESTAQEESFISHLVELRDRLLHSLIAVGVVLGVLCLYPGPGEIYDILAAPLTRALPEGTKMVAIGVITPFMVPLKVTAMVAFVFSLPYILYQVWSFIAPGLYAHEKRLGIPLIISSCFLFILGMSFCYFFVFGQVFAFINSFAPKSITPAPDIEAYLSFVMTMFLAFGLAFEVPVALVVMVKMGIVTVEKLKEWRSYFIVGAFVVAAVVTPPDVVSQLALAIPMCILYELGILASRLVSKPAPKEEITPQQSTVDTQNSSEMDAEIDKAEAEFRKLTGK</sequence>
<reference evidence="7 8" key="1">
    <citation type="submission" date="2020-10" db="EMBL/GenBank/DDBJ databases">
        <title>Connecting structure to function with the recovery of over 1000 high-quality activated sludge metagenome-assembled genomes encoding full-length rRNA genes using long-read sequencing.</title>
        <authorList>
            <person name="Singleton C.M."/>
            <person name="Petriglieri F."/>
            <person name="Kristensen J.M."/>
            <person name="Kirkegaard R.H."/>
            <person name="Michaelsen T.Y."/>
            <person name="Andersen M.H."/>
            <person name="Karst S.M."/>
            <person name="Dueholm M.S."/>
            <person name="Nielsen P.H."/>
            <person name="Albertsen M."/>
        </authorList>
    </citation>
    <scope>NUCLEOTIDE SEQUENCE [LARGE SCALE GENOMIC DNA]</scope>
    <source>
        <strain evidence="7">EsbW_18-Q3-R4-48_BATAC.463</strain>
    </source>
</reference>
<name>A0A935K8B6_9RHOO</name>
<keyword evidence="5" id="KW-0653">Protein transport</keyword>
<dbReference type="InterPro" id="IPR002033">
    <property type="entry name" value="TatC"/>
</dbReference>
<protein>
    <recommendedName>
        <fullName evidence="5">Sec-independent protein translocase protein TatC</fullName>
    </recommendedName>
</protein>
<evidence type="ECO:0000256" key="1">
    <source>
        <dbReference type="ARBA" id="ARBA00004141"/>
    </source>
</evidence>
<keyword evidence="5" id="KW-0811">Translocation</keyword>
<comment type="function">
    <text evidence="5">Part of the twin-arginine translocation (Tat) system that transports large folded proteins containing a characteristic twin-arginine motif in their signal peptide across membranes. Together with TatB, TatC is part of a receptor directly interacting with Tat signal peptides.</text>
</comment>
<comment type="caution">
    <text evidence="7">The sequence shown here is derived from an EMBL/GenBank/DDBJ whole genome shotgun (WGS) entry which is preliminary data.</text>
</comment>
<dbReference type="GO" id="GO:0033281">
    <property type="term" value="C:TAT protein transport complex"/>
    <property type="evidence" value="ECO:0007669"/>
    <property type="project" value="UniProtKB-UniRule"/>
</dbReference>
<dbReference type="NCBIfam" id="TIGR00945">
    <property type="entry name" value="tatC"/>
    <property type="match status" value="1"/>
</dbReference>
<keyword evidence="3 5" id="KW-1133">Transmembrane helix</keyword>
<evidence type="ECO:0000256" key="2">
    <source>
        <dbReference type="ARBA" id="ARBA00022692"/>
    </source>
</evidence>
<dbReference type="Pfam" id="PF00902">
    <property type="entry name" value="TatC"/>
    <property type="match status" value="1"/>
</dbReference>
<dbReference type="GO" id="GO:0009977">
    <property type="term" value="F:proton motive force dependent protein transmembrane transporter activity"/>
    <property type="evidence" value="ECO:0007669"/>
    <property type="project" value="TreeGrafter"/>
</dbReference>
<dbReference type="PANTHER" id="PTHR30371">
    <property type="entry name" value="SEC-INDEPENDENT PROTEIN TRANSLOCASE PROTEIN TATC"/>
    <property type="match status" value="1"/>
</dbReference>
<keyword evidence="4 5" id="KW-0472">Membrane</keyword>
<comment type="similarity">
    <text evidence="5">Belongs to the TatC family.</text>
</comment>
<gene>
    <name evidence="5 7" type="primary">tatC</name>
    <name evidence="7" type="ORF">IPJ38_02515</name>
</gene>
<proteinExistence type="inferred from homology"/>
<dbReference type="PRINTS" id="PR01840">
    <property type="entry name" value="TATCFAMILY"/>
</dbReference>
<evidence type="ECO:0000256" key="5">
    <source>
        <dbReference type="HAMAP-Rule" id="MF_00902"/>
    </source>
</evidence>
<dbReference type="GO" id="GO:0043953">
    <property type="term" value="P:protein transport by the Tat complex"/>
    <property type="evidence" value="ECO:0007669"/>
    <property type="project" value="UniProtKB-UniRule"/>
</dbReference>
<feature type="transmembrane region" description="Helical" evidence="5">
    <location>
        <begin position="66"/>
        <end position="96"/>
    </location>
</feature>
<comment type="subcellular location">
    <subcellularLocation>
        <location evidence="5">Cell membrane</location>
        <topology evidence="5">Multi-pass membrane protein</topology>
    </subcellularLocation>
    <subcellularLocation>
        <location evidence="1">Membrane</location>
        <topology evidence="1">Multi-pass membrane protein</topology>
    </subcellularLocation>
</comment>
<evidence type="ECO:0000256" key="4">
    <source>
        <dbReference type="ARBA" id="ARBA00023136"/>
    </source>
</evidence>
<organism evidence="7 8">
    <name type="scientific">Candidatus Dechloromonas phosphorivorans</name>
    <dbReference type="NCBI Taxonomy" id="2899244"/>
    <lineage>
        <taxon>Bacteria</taxon>
        <taxon>Pseudomonadati</taxon>
        <taxon>Pseudomonadota</taxon>
        <taxon>Betaproteobacteria</taxon>
        <taxon>Rhodocyclales</taxon>
        <taxon>Azonexaceae</taxon>
        <taxon>Dechloromonas</taxon>
    </lineage>
</organism>
<accession>A0A935K8B6</accession>
<keyword evidence="2 5" id="KW-0812">Transmembrane</keyword>
<feature type="compositionally biased region" description="Polar residues" evidence="6">
    <location>
        <begin position="253"/>
        <end position="266"/>
    </location>
</feature>
<dbReference type="AlphaFoldDB" id="A0A935K8B6"/>
<dbReference type="PANTHER" id="PTHR30371:SF0">
    <property type="entry name" value="SEC-INDEPENDENT PROTEIN TRANSLOCASE PROTEIN TATC, CHLOROPLASTIC-RELATED"/>
    <property type="match status" value="1"/>
</dbReference>
<evidence type="ECO:0000313" key="7">
    <source>
        <dbReference type="EMBL" id="MBK7414146.1"/>
    </source>
</evidence>
<evidence type="ECO:0000313" key="8">
    <source>
        <dbReference type="Proteomes" id="UP000739411"/>
    </source>
</evidence>
<feature type="transmembrane region" description="Helical" evidence="5">
    <location>
        <begin position="223"/>
        <end position="243"/>
    </location>
</feature>
<comment type="subunit">
    <text evidence="5">The Tat system comprises two distinct complexes: a TatABC complex, containing multiple copies of TatA, TatB and TatC subunits, and a separate TatA complex, containing only TatA subunits. Substrates initially bind to the TatABC complex, which probably triggers association of the separate TatA complex to form the active translocon.</text>
</comment>
<dbReference type="HAMAP" id="MF_00902">
    <property type="entry name" value="TatC"/>
    <property type="match status" value="1"/>
</dbReference>